<feature type="transmembrane region" description="Helical" evidence="1">
    <location>
        <begin position="291"/>
        <end position="312"/>
    </location>
</feature>
<keyword evidence="1" id="KW-1133">Transmembrane helix</keyword>
<feature type="transmembrane region" description="Helical" evidence="1">
    <location>
        <begin position="60"/>
        <end position="79"/>
    </location>
</feature>
<organism evidence="2 3">
    <name type="scientific">Drosophila navojoa</name>
    <name type="common">Fruit fly</name>
    <dbReference type="NCBI Taxonomy" id="7232"/>
    <lineage>
        <taxon>Eukaryota</taxon>
        <taxon>Metazoa</taxon>
        <taxon>Ecdysozoa</taxon>
        <taxon>Arthropoda</taxon>
        <taxon>Hexapoda</taxon>
        <taxon>Insecta</taxon>
        <taxon>Pterygota</taxon>
        <taxon>Neoptera</taxon>
        <taxon>Endopterygota</taxon>
        <taxon>Diptera</taxon>
        <taxon>Brachycera</taxon>
        <taxon>Muscomorpha</taxon>
        <taxon>Ephydroidea</taxon>
        <taxon>Drosophilidae</taxon>
        <taxon>Drosophila</taxon>
    </lineage>
</organism>
<feature type="transmembrane region" description="Helical" evidence="1">
    <location>
        <begin position="182"/>
        <end position="203"/>
    </location>
</feature>
<feature type="transmembrane region" description="Helical" evidence="1">
    <location>
        <begin position="248"/>
        <end position="271"/>
    </location>
</feature>
<name>A0A484B5V6_DRONA</name>
<evidence type="ECO:0000313" key="2">
    <source>
        <dbReference type="EMBL" id="TDG44143.1"/>
    </source>
</evidence>
<sequence>MNECFQLASPQFSNGMWRFNLLYGLLRLQCVALDGVGLLKLRFDRAHQRYRRRRGFWTSFLTHLPCFLLIFINFVQFSWRFGEKDTDEAASNARVELKAMGFFSQFTQNLAYVWILIVYLHWRVHLWRMINQAQLAYRHLKQLLRERFLLECSWLLLLLGVCQLFLLLLISLKLVLLELLHYGNYVMGALHLLLMLLLSLQLFRQLLHTGMLQSLNQLLKQLQLPNELKLLRQVLHVYPLLQRIQHLAAFYFSLVFCWLLLELALKCGAYVNELSSGKNTLLQPHENRLSMSFAALDMAWPFSMLLLLLCAAKLQQREQLALINNIWSIKLPSSKQGALPASARQRKDILSFLLRTRLPLVDYRPHSISFLACRSKTNAAVITFAGIAAGCKMLLQVVLCTTIVDYLQRMH</sequence>
<keyword evidence="1" id="KW-0472">Membrane</keyword>
<reference evidence="2 3" key="1">
    <citation type="journal article" date="2019" name="J. Hered.">
        <title>An Improved Genome Assembly for Drosophila navojoa, the Basal Species in the mojavensis Cluster.</title>
        <authorList>
            <person name="Vanderlinde T."/>
            <person name="Dupim E.G."/>
            <person name="Nazario-Yepiz N.O."/>
            <person name="Carvalho A.B."/>
        </authorList>
    </citation>
    <scope>NUCLEOTIDE SEQUENCE [LARGE SCALE GENOMIC DNA]</scope>
    <source>
        <strain evidence="2">Navoj_Jal97</strain>
        <tissue evidence="2">Whole organism</tissue>
    </source>
</reference>
<evidence type="ECO:0000313" key="3">
    <source>
        <dbReference type="Proteomes" id="UP000295192"/>
    </source>
</evidence>
<gene>
    <name evidence="2" type="ORF">AWZ03_009420</name>
</gene>
<evidence type="ECO:0000256" key="1">
    <source>
        <dbReference type="SAM" id="Phobius"/>
    </source>
</evidence>
<dbReference type="OMA" id="WTSFLTH"/>
<comment type="caution">
    <text evidence="2">The sequence shown here is derived from an EMBL/GenBank/DDBJ whole genome shotgun (WGS) entry which is preliminary data.</text>
</comment>
<dbReference type="AlphaFoldDB" id="A0A484B5V6"/>
<feature type="transmembrane region" description="Helical" evidence="1">
    <location>
        <begin position="148"/>
        <end position="170"/>
    </location>
</feature>
<protein>
    <submittedName>
        <fullName evidence="2">Uncharacterized protein</fullName>
    </submittedName>
</protein>
<dbReference type="OrthoDB" id="7852619at2759"/>
<dbReference type="EMBL" id="LSRL02000116">
    <property type="protein sequence ID" value="TDG44143.1"/>
    <property type="molecule type" value="Genomic_DNA"/>
</dbReference>
<dbReference type="Proteomes" id="UP000295192">
    <property type="component" value="Unassembled WGS sequence"/>
</dbReference>
<accession>A0A484B5V6</accession>
<keyword evidence="1" id="KW-0812">Transmembrane</keyword>
<proteinExistence type="predicted"/>
<feature type="transmembrane region" description="Helical" evidence="1">
    <location>
        <begin position="99"/>
        <end position="122"/>
    </location>
</feature>
<keyword evidence="3" id="KW-1185">Reference proteome</keyword>